<dbReference type="Gene3D" id="1.10.1200.10">
    <property type="entry name" value="ACP-like"/>
    <property type="match status" value="1"/>
</dbReference>
<dbReference type="PROSITE" id="PS00606">
    <property type="entry name" value="KS3_1"/>
    <property type="match status" value="1"/>
</dbReference>
<evidence type="ECO:0000259" key="7">
    <source>
        <dbReference type="PROSITE" id="PS52019"/>
    </source>
</evidence>
<dbReference type="InterPro" id="IPR016039">
    <property type="entry name" value="Thiolase-like"/>
</dbReference>
<evidence type="ECO:0000256" key="2">
    <source>
        <dbReference type="ARBA" id="ARBA00022553"/>
    </source>
</evidence>
<dbReference type="Pfam" id="PF08659">
    <property type="entry name" value="KR"/>
    <property type="match status" value="1"/>
</dbReference>
<organism evidence="8 9">
    <name type="scientific">Lentzea flaviverrucosa</name>
    <dbReference type="NCBI Taxonomy" id="200379"/>
    <lineage>
        <taxon>Bacteria</taxon>
        <taxon>Bacillati</taxon>
        <taxon>Actinomycetota</taxon>
        <taxon>Actinomycetes</taxon>
        <taxon>Pseudonocardiales</taxon>
        <taxon>Pseudonocardiaceae</taxon>
        <taxon>Lentzea</taxon>
    </lineage>
</organism>
<evidence type="ECO:0000256" key="3">
    <source>
        <dbReference type="ARBA" id="ARBA00022679"/>
    </source>
</evidence>
<dbReference type="SMART" id="SM00826">
    <property type="entry name" value="PKS_DH"/>
    <property type="match status" value="1"/>
</dbReference>
<dbReference type="InterPro" id="IPR006162">
    <property type="entry name" value="Ppantetheine_attach_site"/>
</dbReference>
<dbReference type="InterPro" id="IPR018201">
    <property type="entry name" value="Ketoacyl_synth_AS"/>
</dbReference>
<dbReference type="GO" id="GO:0005737">
    <property type="term" value="C:cytoplasm"/>
    <property type="evidence" value="ECO:0007669"/>
    <property type="project" value="TreeGrafter"/>
</dbReference>
<keyword evidence="3" id="KW-0808">Transferase</keyword>
<dbReference type="Gene3D" id="3.40.50.720">
    <property type="entry name" value="NAD(P)-binding Rossmann-like Domain"/>
    <property type="match status" value="1"/>
</dbReference>
<dbReference type="Pfam" id="PF00109">
    <property type="entry name" value="ketoacyl-synt"/>
    <property type="match status" value="1"/>
</dbReference>
<dbReference type="GO" id="GO:0004315">
    <property type="term" value="F:3-oxoacyl-[acyl-carrier-protein] synthase activity"/>
    <property type="evidence" value="ECO:0007669"/>
    <property type="project" value="InterPro"/>
</dbReference>
<dbReference type="PROSITE" id="PS52004">
    <property type="entry name" value="KS3_2"/>
    <property type="match status" value="1"/>
</dbReference>
<dbReference type="PROSITE" id="PS52019">
    <property type="entry name" value="PKS_MFAS_DH"/>
    <property type="match status" value="1"/>
</dbReference>
<accession>A0A1H9BRF3</accession>
<dbReference type="Pfam" id="PF16197">
    <property type="entry name" value="KAsynt_C_assoc"/>
    <property type="match status" value="1"/>
</dbReference>
<dbReference type="GO" id="GO:0006633">
    <property type="term" value="P:fatty acid biosynthetic process"/>
    <property type="evidence" value="ECO:0007669"/>
    <property type="project" value="InterPro"/>
</dbReference>
<dbReference type="PROSITE" id="PS50075">
    <property type="entry name" value="CARRIER"/>
    <property type="match status" value="1"/>
</dbReference>
<dbReference type="PROSITE" id="PS00012">
    <property type="entry name" value="PHOSPHOPANTETHEINE"/>
    <property type="match status" value="1"/>
</dbReference>
<feature type="active site" description="Proton donor; for dehydratase activity" evidence="4">
    <location>
        <position position="1098"/>
    </location>
</feature>
<dbReference type="InterPro" id="IPR042104">
    <property type="entry name" value="PKS_dehydratase_sf"/>
</dbReference>
<dbReference type="InterPro" id="IPR014030">
    <property type="entry name" value="Ketoacyl_synth_N"/>
</dbReference>
<dbReference type="InterPro" id="IPR020807">
    <property type="entry name" value="PKS_DH"/>
</dbReference>
<name>A0A1H9BRF3_9PSEU</name>
<reference evidence="9" key="1">
    <citation type="submission" date="2016-10" db="EMBL/GenBank/DDBJ databases">
        <authorList>
            <person name="Varghese N."/>
            <person name="Submissions S."/>
        </authorList>
    </citation>
    <scope>NUCLEOTIDE SEQUENCE [LARGE SCALE GENOMIC DNA]</scope>
    <source>
        <strain evidence="9">CGMCC 4.578</strain>
    </source>
</reference>
<dbReference type="OrthoDB" id="9778690at2"/>
<dbReference type="CDD" id="cd00833">
    <property type="entry name" value="PKS"/>
    <property type="match status" value="1"/>
</dbReference>
<dbReference type="InterPro" id="IPR016035">
    <property type="entry name" value="Acyl_Trfase/lysoPLipase"/>
</dbReference>
<evidence type="ECO:0000313" key="9">
    <source>
        <dbReference type="Proteomes" id="UP000199028"/>
    </source>
</evidence>
<feature type="domain" description="Ketosynthase family 3 (KS3)" evidence="6">
    <location>
        <begin position="22"/>
        <end position="448"/>
    </location>
</feature>
<feature type="region of interest" description="C-terminal hotdog fold" evidence="4">
    <location>
        <begin position="1042"/>
        <end position="1176"/>
    </location>
</feature>
<dbReference type="InterPro" id="IPR049552">
    <property type="entry name" value="PKS_DH_N"/>
</dbReference>
<evidence type="ECO:0000259" key="6">
    <source>
        <dbReference type="PROSITE" id="PS52004"/>
    </source>
</evidence>
<dbReference type="Pfam" id="PF00698">
    <property type="entry name" value="Acyl_transf_1"/>
    <property type="match status" value="1"/>
</dbReference>
<dbReference type="Gene3D" id="3.40.47.10">
    <property type="match status" value="1"/>
</dbReference>
<dbReference type="SMART" id="SM00823">
    <property type="entry name" value="PKS_PP"/>
    <property type="match status" value="1"/>
</dbReference>
<dbReference type="SUPFAM" id="SSF53901">
    <property type="entry name" value="Thiolase-like"/>
    <property type="match status" value="1"/>
</dbReference>
<dbReference type="RefSeq" id="WP_090062916.1">
    <property type="nucleotide sequence ID" value="NZ_FOFT01000001.1"/>
</dbReference>
<dbReference type="InterPro" id="IPR057326">
    <property type="entry name" value="KR_dom"/>
</dbReference>
<dbReference type="InterPro" id="IPR032821">
    <property type="entry name" value="PKS_assoc"/>
</dbReference>
<dbReference type="Gene3D" id="3.30.70.3290">
    <property type="match status" value="1"/>
</dbReference>
<dbReference type="SMART" id="SM01294">
    <property type="entry name" value="PKS_PP_betabranch"/>
    <property type="match status" value="1"/>
</dbReference>
<evidence type="ECO:0000256" key="4">
    <source>
        <dbReference type="PROSITE-ProRule" id="PRU01363"/>
    </source>
</evidence>
<dbReference type="SUPFAM" id="SSF52151">
    <property type="entry name" value="FabD/lysophospholipase-like"/>
    <property type="match status" value="1"/>
</dbReference>
<dbReference type="GO" id="GO:0004312">
    <property type="term" value="F:fatty acid synthase activity"/>
    <property type="evidence" value="ECO:0007669"/>
    <property type="project" value="TreeGrafter"/>
</dbReference>
<dbReference type="InterPro" id="IPR020806">
    <property type="entry name" value="PKS_PP-bd"/>
</dbReference>
<evidence type="ECO:0000313" key="8">
    <source>
        <dbReference type="EMBL" id="SEP90948.1"/>
    </source>
</evidence>
<keyword evidence="2" id="KW-0597">Phosphoprotein</keyword>
<dbReference type="Pfam" id="PF02801">
    <property type="entry name" value="Ketoacyl-synt_C"/>
    <property type="match status" value="1"/>
</dbReference>
<dbReference type="InterPro" id="IPR036291">
    <property type="entry name" value="NAD(P)-bd_dom_sf"/>
</dbReference>
<dbReference type="SMART" id="SM00822">
    <property type="entry name" value="PKS_KR"/>
    <property type="match status" value="1"/>
</dbReference>
<proteinExistence type="predicted"/>
<keyword evidence="1" id="KW-0596">Phosphopantetheine</keyword>
<feature type="active site" description="Proton acceptor; for dehydratase activity" evidence="4">
    <location>
        <position position="943"/>
    </location>
</feature>
<dbReference type="InterPro" id="IPR020841">
    <property type="entry name" value="PKS_Beta-ketoAc_synthase_dom"/>
</dbReference>
<sequence length="1744" mass="183872">MWTGLSEICEASMTRSSSGSPDNDVAVVGLGLRLAGGICEPADFWARLIAARSEVGNLPRDRWSSYRAHGPAAVAAVNRAVRRAAYLEDAANFDAEFFGITPKEAVLMDPQQRLVLEVVWEALEHAGVPPLSLAGTNTAVLIGVGGGEYGQSLLSDPERIGPWSSIGGAYCAVANRVSYFLDLHGPSLALDSACSSSLAAIHFGRHALLSGECDVVIAGGVNLIAAPAQTLSLGASGALSADGRSKPFSASADGYGRGEGAGVVVLKRLDHARRDGDNVLAVVRASAVRQDGRTNGIMAPNGAAQQEMLRSVYAQAGIDPSSVDYLEAHGTGTPLGDPTEAAAAAAVFGAGRAPDSPLLVGSVKGNVGHLEAGAGVVGIIKTVLAMRAGVLPPTVGARDGINAEVEAEQSIRVVAEPTAWPEVAGKPKLAGVSSFGYGGTIAHVCLAEGDPLQPEVERGVTDDPSLLVLSAATQEALAPTVSRLADALEAGDQDVSAVAATLALHRSHLPWRTAVVAADRGEAVDRLRAWSATGKVPGVVRGRATEQAAGPVFVFSGHGSQWAGMGRELLRSSKPFASLCERLDPIFREEAGYSLIAELEEGDCTRTDRIQATLFAMHLGLAEVWRSWGVEPVAALGHSMGEIAAAVTAGVWSAEDGARFSCRRANLIKTVAGRGAMVLLDVPFDELEERLAGKTGLAAAIEPARGWSVLAGDVAAVQEYAALLAGEGRVVRRVASDVAFHSPHMDELLDDLGAAVHGLSISSPSLRLYGTILDDPRSDAPRDSGYWQQNLRRPVRFAAGVEAAVHDGHHHFLEISPHPVVVHNIAQIAESLSVPAVTAAHSLRREQPVLAEMTEQLGRLHCAGVRVDWRAHWPRSAAVALPRTAWQHNRYWLPEAPADRGAGGHDPGSFTLLGARMAAATAPPSTVWQTNLAPENRPYDAPHTVHGVDIVPASVLFCTLADAIAGEADGPRHLRDLVLSTPLPAEQNRAVQVVCQDGRAVLSSRLEEASEETAWTTHTSARDGGAAMLRADSVEVLEDPVLPIVPIGADGVLELLRPLGVSGLAFDWQVDHLRHDDDVVHASVSMPGRAPHWAVVLDAATTLSSLPLARQRIYRMPASVESVEWTGPAPSSAHLVARLRSGTVDTIDLDLRGADGQSAARVTGLRFGVLDADQTLLADPRTLVHGLSWQPLEVAAVETPAATVTLVSTERSAIAERLAEHLVRAGLGCTIVGAADAIPVPIGDEPHHVLYLTPVPGRGHEYDATVQHLTDLAAVTQSVVKADRPGTRLWVLTREALACASPAALTHRPLWGAARVIAAEHPELRGGVLDLGECDDAAFELLARVLHEPPAEDWLVIQNGGLLAGRVVPRPDRVRTSPVGLRPDATYVVTGGLGALGLQAARHLSSRGARRLVLTNRRGLPPRSTWDEQQDAATRHAIGVVEELESQGVTVLPLALDVTDADAARAMLTPDFLRMPPVAGVVHTAGAVHGRLVDDLDEESIRETLHAKVLGALVLHELFPPGSIDEMVLFSSTAPLVVLPGCTAYAAANSFLDGLAAHRRHRGGDTTSIAWTVWRDTGMGKLTADGLHSMVAQGFGDITPSEALRVWNCLHTTDDGYALVVRPTTPPPGGRRALFEHVRDPQNGKPGEETATESVTLLRELPADEVFDAAMAVIQSVVAAETGVPEHRIEPERPFSDIGLDSVMGIAIRGKLQQSTGIELPAGILWTHPTPAALTRYLSAMAAR</sequence>
<dbReference type="Pfam" id="PF21089">
    <property type="entry name" value="PKS_DH_N"/>
    <property type="match status" value="1"/>
</dbReference>
<dbReference type="Gene3D" id="3.40.366.10">
    <property type="entry name" value="Malonyl-Coenzyme A Acyl Carrier Protein, domain 2"/>
    <property type="match status" value="1"/>
</dbReference>
<feature type="domain" description="Carrier" evidence="5">
    <location>
        <begin position="1668"/>
        <end position="1742"/>
    </location>
</feature>
<dbReference type="GO" id="GO:0005886">
    <property type="term" value="C:plasma membrane"/>
    <property type="evidence" value="ECO:0007669"/>
    <property type="project" value="TreeGrafter"/>
</dbReference>
<dbReference type="PANTHER" id="PTHR43775:SF37">
    <property type="entry name" value="SI:DKEY-61P9.11"/>
    <property type="match status" value="1"/>
</dbReference>
<dbReference type="InterPro" id="IPR014043">
    <property type="entry name" value="Acyl_transferase_dom"/>
</dbReference>
<dbReference type="SMART" id="SM00825">
    <property type="entry name" value="PKS_KS"/>
    <property type="match status" value="1"/>
</dbReference>
<dbReference type="EMBL" id="FOFT01000001">
    <property type="protein sequence ID" value="SEP90948.1"/>
    <property type="molecule type" value="Genomic_DNA"/>
</dbReference>
<feature type="region of interest" description="N-terminal hotdog fold" evidence="4">
    <location>
        <begin position="910"/>
        <end position="1030"/>
    </location>
</feature>
<keyword evidence="9" id="KW-1185">Reference proteome</keyword>
<dbReference type="InterPro" id="IPR009081">
    <property type="entry name" value="PP-bd_ACP"/>
</dbReference>
<protein>
    <submittedName>
        <fullName evidence="8">6-methylsalicylic acid synthase</fullName>
    </submittedName>
</protein>
<dbReference type="InterPro" id="IPR036736">
    <property type="entry name" value="ACP-like_sf"/>
</dbReference>
<dbReference type="PANTHER" id="PTHR43775">
    <property type="entry name" value="FATTY ACID SYNTHASE"/>
    <property type="match status" value="1"/>
</dbReference>
<dbReference type="GO" id="GO:0031177">
    <property type="term" value="F:phosphopantetheine binding"/>
    <property type="evidence" value="ECO:0007669"/>
    <property type="project" value="InterPro"/>
</dbReference>
<dbReference type="SMART" id="SM00827">
    <property type="entry name" value="PKS_AT"/>
    <property type="match status" value="1"/>
</dbReference>
<dbReference type="InterPro" id="IPR049900">
    <property type="entry name" value="PKS_mFAS_DH"/>
</dbReference>
<dbReference type="Proteomes" id="UP000199028">
    <property type="component" value="Unassembled WGS sequence"/>
</dbReference>
<gene>
    <name evidence="8" type="ORF">SAMN05216195_101547</name>
</gene>
<evidence type="ECO:0000256" key="1">
    <source>
        <dbReference type="ARBA" id="ARBA00022450"/>
    </source>
</evidence>
<dbReference type="InterPro" id="IPR050091">
    <property type="entry name" value="PKS_NRPS_Biosynth_Enz"/>
</dbReference>
<feature type="domain" description="PKS/mFAS DH" evidence="7">
    <location>
        <begin position="910"/>
        <end position="1176"/>
    </location>
</feature>
<dbReference type="Gene3D" id="3.10.129.110">
    <property type="entry name" value="Polyketide synthase dehydratase"/>
    <property type="match status" value="1"/>
</dbReference>
<dbReference type="Pfam" id="PF00550">
    <property type="entry name" value="PP-binding"/>
    <property type="match status" value="1"/>
</dbReference>
<dbReference type="GO" id="GO:0071770">
    <property type="term" value="P:DIM/DIP cell wall layer assembly"/>
    <property type="evidence" value="ECO:0007669"/>
    <property type="project" value="TreeGrafter"/>
</dbReference>
<dbReference type="SUPFAM" id="SSF51735">
    <property type="entry name" value="NAD(P)-binding Rossmann-fold domains"/>
    <property type="match status" value="2"/>
</dbReference>
<dbReference type="InterPro" id="IPR001227">
    <property type="entry name" value="Ac_transferase_dom_sf"/>
</dbReference>
<dbReference type="InterPro" id="IPR013968">
    <property type="entry name" value="PKS_KR"/>
</dbReference>
<dbReference type="SUPFAM" id="SSF47336">
    <property type="entry name" value="ACP-like"/>
    <property type="match status" value="1"/>
</dbReference>
<evidence type="ECO:0000259" key="5">
    <source>
        <dbReference type="PROSITE" id="PS50075"/>
    </source>
</evidence>
<dbReference type="InterPro" id="IPR014031">
    <property type="entry name" value="Ketoacyl_synth_C"/>
</dbReference>